<evidence type="ECO:0000256" key="5">
    <source>
        <dbReference type="ARBA" id="ARBA00022536"/>
    </source>
</evidence>
<dbReference type="SUPFAM" id="SSF57184">
    <property type="entry name" value="Growth factor receptor domain"/>
    <property type="match status" value="1"/>
</dbReference>
<dbReference type="AlphaFoldDB" id="A0A6I9XJQ9"/>
<evidence type="ECO:0000313" key="14">
    <source>
        <dbReference type="RefSeq" id="XP_013916019.1"/>
    </source>
</evidence>
<dbReference type="KEGG" id="tsr:106544303"/>
<evidence type="ECO:0000256" key="8">
    <source>
        <dbReference type="ARBA" id="ARBA00022837"/>
    </source>
</evidence>
<dbReference type="GeneID" id="106544303"/>
<keyword evidence="8" id="KW-0106">Calcium</keyword>
<feature type="domain" description="EGF-like" evidence="12">
    <location>
        <begin position="1"/>
        <end position="40"/>
    </location>
</feature>
<dbReference type="InterPro" id="IPR000742">
    <property type="entry name" value="EGF"/>
</dbReference>
<evidence type="ECO:0000256" key="6">
    <source>
        <dbReference type="ARBA" id="ARBA00022729"/>
    </source>
</evidence>
<keyword evidence="7" id="KW-0677">Repeat</keyword>
<sequence>MDECEYDLHDCQPSQQCINTIGSFHCQCPEGYRKIGTECVDIDECHYRYCQHRCVNSPGSFTCQCESGFQLSSNNRSCVGKRKPTPVNPKQVVLDLRPQSSPNFPVSKARQWFKELCSILRAFLSLSLSESLRAFNQSPRWDAKSYWVKIHGLNVKRLSHDGETIEYKKGHNSTDMKNGVRCSHGLPQPTVHQESPIARSGQVLHNRIRSSSWMKPTLS</sequence>
<keyword evidence="6" id="KW-0732">Signal</keyword>
<dbReference type="PANTHER" id="PTHR24050">
    <property type="entry name" value="PA14 DOMAIN-CONTAINING PROTEIN"/>
    <property type="match status" value="1"/>
</dbReference>
<dbReference type="FunFam" id="2.10.25.10:FF:000210">
    <property type="entry name" value="Hemicentin 1"/>
    <property type="match status" value="1"/>
</dbReference>
<dbReference type="InterPro" id="IPR026823">
    <property type="entry name" value="cEGF"/>
</dbReference>
<evidence type="ECO:0000259" key="12">
    <source>
        <dbReference type="PROSITE" id="PS50026"/>
    </source>
</evidence>
<comment type="caution">
    <text evidence="11">Lacks conserved residue(s) required for the propagation of feature annotation.</text>
</comment>
<evidence type="ECO:0000256" key="4">
    <source>
        <dbReference type="ARBA" id="ARBA00022530"/>
    </source>
</evidence>
<feature type="domain" description="EGF-like" evidence="12">
    <location>
        <begin position="41"/>
        <end position="79"/>
    </location>
</feature>
<gene>
    <name evidence="14" type="primary">LOC106544303</name>
</gene>
<dbReference type="CDD" id="cd00054">
    <property type="entry name" value="EGF_CA"/>
    <property type="match status" value="1"/>
</dbReference>
<dbReference type="PROSITE" id="PS01187">
    <property type="entry name" value="EGF_CA"/>
    <property type="match status" value="1"/>
</dbReference>
<dbReference type="PROSITE" id="PS01186">
    <property type="entry name" value="EGF_2"/>
    <property type="match status" value="2"/>
</dbReference>
<evidence type="ECO:0000256" key="1">
    <source>
        <dbReference type="ARBA" id="ARBA00004498"/>
    </source>
</evidence>
<evidence type="ECO:0000256" key="10">
    <source>
        <dbReference type="ARBA" id="ARBA00023180"/>
    </source>
</evidence>
<evidence type="ECO:0000256" key="7">
    <source>
        <dbReference type="ARBA" id="ARBA00022737"/>
    </source>
</evidence>
<keyword evidence="4" id="KW-0272">Extracellular matrix</keyword>
<dbReference type="RefSeq" id="XP_013916019.1">
    <property type="nucleotide sequence ID" value="XM_014060544.1"/>
</dbReference>
<name>A0A6I9XJQ9_9SAUR</name>
<keyword evidence="3" id="KW-0964">Secreted</keyword>
<organism evidence="13 14">
    <name type="scientific">Thamnophis sirtalis</name>
    <dbReference type="NCBI Taxonomy" id="35019"/>
    <lineage>
        <taxon>Eukaryota</taxon>
        <taxon>Metazoa</taxon>
        <taxon>Chordata</taxon>
        <taxon>Craniata</taxon>
        <taxon>Vertebrata</taxon>
        <taxon>Euteleostomi</taxon>
        <taxon>Lepidosauria</taxon>
        <taxon>Squamata</taxon>
        <taxon>Bifurcata</taxon>
        <taxon>Unidentata</taxon>
        <taxon>Episquamata</taxon>
        <taxon>Toxicofera</taxon>
        <taxon>Serpentes</taxon>
        <taxon>Colubroidea</taxon>
        <taxon>Colubridae</taxon>
        <taxon>Natricinae</taxon>
        <taxon>Thamnophis</taxon>
    </lineage>
</organism>
<dbReference type="InterPro" id="IPR018097">
    <property type="entry name" value="EGF_Ca-bd_CS"/>
</dbReference>
<keyword evidence="10" id="KW-0325">Glycoprotein</keyword>
<dbReference type="Pfam" id="PF07645">
    <property type="entry name" value="EGF_CA"/>
    <property type="match status" value="1"/>
</dbReference>
<dbReference type="InterPro" id="IPR049883">
    <property type="entry name" value="NOTCH1_EGF-like"/>
</dbReference>
<evidence type="ECO:0000256" key="3">
    <source>
        <dbReference type="ARBA" id="ARBA00022525"/>
    </source>
</evidence>
<accession>A0A6I9XJQ9</accession>
<evidence type="ECO:0000256" key="9">
    <source>
        <dbReference type="ARBA" id="ARBA00023157"/>
    </source>
</evidence>
<dbReference type="InterPro" id="IPR009030">
    <property type="entry name" value="Growth_fac_rcpt_cys_sf"/>
</dbReference>
<dbReference type="Gene3D" id="2.10.25.10">
    <property type="entry name" value="Laminin"/>
    <property type="match status" value="2"/>
</dbReference>
<dbReference type="InterPro" id="IPR001881">
    <property type="entry name" value="EGF-like_Ca-bd_dom"/>
</dbReference>
<dbReference type="PANTHER" id="PTHR24050:SF27">
    <property type="entry name" value="FIBRILLIN-1"/>
    <property type="match status" value="1"/>
</dbReference>
<dbReference type="PROSITE" id="PS00010">
    <property type="entry name" value="ASX_HYDROXYL"/>
    <property type="match status" value="2"/>
</dbReference>
<proteinExistence type="inferred from homology"/>
<comment type="subcellular location">
    <subcellularLocation>
        <location evidence="1">Secreted</location>
        <location evidence="1">Extracellular space</location>
        <location evidence="1">Extracellular matrix</location>
    </subcellularLocation>
</comment>
<dbReference type="OrthoDB" id="10060424at2759"/>
<keyword evidence="13" id="KW-1185">Reference proteome</keyword>
<dbReference type="InterPro" id="IPR000152">
    <property type="entry name" value="EGF-type_Asp/Asn_hydroxyl_site"/>
</dbReference>
<dbReference type="GO" id="GO:0005509">
    <property type="term" value="F:calcium ion binding"/>
    <property type="evidence" value="ECO:0007669"/>
    <property type="project" value="InterPro"/>
</dbReference>
<keyword evidence="9" id="KW-1015">Disulfide bond</keyword>
<protein>
    <submittedName>
        <fullName evidence="14">Fibrillin-1-like</fullName>
    </submittedName>
</protein>
<evidence type="ECO:0000256" key="11">
    <source>
        <dbReference type="PROSITE-ProRule" id="PRU00076"/>
    </source>
</evidence>
<comment type="similarity">
    <text evidence="2">Belongs to the fibulin family.</text>
</comment>
<reference evidence="14" key="1">
    <citation type="submission" date="2025-08" db="UniProtKB">
        <authorList>
            <consortium name="RefSeq"/>
        </authorList>
    </citation>
    <scope>IDENTIFICATION</scope>
    <source>
        <tissue evidence="14">Skeletal muscle</tissue>
    </source>
</reference>
<dbReference type="Proteomes" id="UP000504617">
    <property type="component" value="Unplaced"/>
</dbReference>
<keyword evidence="5 11" id="KW-0245">EGF-like domain</keyword>
<evidence type="ECO:0000313" key="13">
    <source>
        <dbReference type="Proteomes" id="UP000504617"/>
    </source>
</evidence>
<dbReference type="InterPro" id="IPR052235">
    <property type="entry name" value="Nephronectin_domain"/>
</dbReference>
<evidence type="ECO:0000256" key="2">
    <source>
        <dbReference type="ARBA" id="ARBA00006127"/>
    </source>
</evidence>
<dbReference type="SMART" id="SM00179">
    <property type="entry name" value="EGF_CA"/>
    <property type="match status" value="2"/>
</dbReference>
<dbReference type="Pfam" id="PF12662">
    <property type="entry name" value="cEGF"/>
    <property type="match status" value="1"/>
</dbReference>
<dbReference type="PROSITE" id="PS50026">
    <property type="entry name" value="EGF_3"/>
    <property type="match status" value="2"/>
</dbReference>
<dbReference type="SMART" id="SM00181">
    <property type="entry name" value="EGF"/>
    <property type="match status" value="2"/>
</dbReference>
<dbReference type="FunFam" id="2.10.25.10:FF:000240">
    <property type="entry name" value="Vitamin K-dependent protein S"/>
    <property type="match status" value="1"/>
</dbReference>